<evidence type="ECO:0000256" key="6">
    <source>
        <dbReference type="PIRSR" id="PIRSR000025-1"/>
    </source>
</evidence>
<keyword evidence="2 6" id="KW-0349">Heme</keyword>
<evidence type="ECO:0000256" key="2">
    <source>
        <dbReference type="ARBA" id="ARBA00022617"/>
    </source>
</evidence>
<evidence type="ECO:0000256" key="7">
    <source>
        <dbReference type="PIRSR" id="PIRSR000025-2"/>
    </source>
</evidence>
<feature type="binding site" description="covalent" evidence="6">
    <location>
        <position position="55"/>
    </location>
    <ligand>
        <name>heme c</name>
        <dbReference type="ChEBI" id="CHEBI:61717"/>
    </ligand>
</feature>
<feature type="domain" description="Cytochrome c" evidence="9">
    <location>
        <begin position="30"/>
        <end position="108"/>
    </location>
</feature>
<evidence type="ECO:0000313" key="10">
    <source>
        <dbReference type="EMBL" id="SDH65137.1"/>
    </source>
</evidence>
<dbReference type="OrthoDB" id="7933886at2"/>
<dbReference type="Gene3D" id="1.10.760.10">
    <property type="entry name" value="Cytochrome c-like domain"/>
    <property type="match status" value="1"/>
</dbReference>
<keyword evidence="3 7" id="KW-0479">Metal-binding</keyword>
<feature type="binding site" description="axial binding residue" evidence="7">
    <location>
        <position position="88"/>
    </location>
    <ligand>
        <name>heme c</name>
        <dbReference type="ChEBI" id="CHEBI:61717"/>
    </ligand>
    <ligandPart>
        <name>Fe</name>
        <dbReference type="ChEBI" id="CHEBI:18248"/>
    </ligandPart>
</feature>
<proteinExistence type="predicted"/>
<feature type="compositionally biased region" description="Acidic residues" evidence="8">
    <location>
        <begin position="22"/>
        <end position="39"/>
    </location>
</feature>
<dbReference type="STRING" id="930129.SAMN05216352_10280"/>
<dbReference type="PIRSF" id="PIRSF000025">
    <property type="entry name" value="Cytc_Bsub_c550"/>
    <property type="match status" value="1"/>
</dbReference>
<reference evidence="10 11" key="1">
    <citation type="submission" date="2016-10" db="EMBL/GenBank/DDBJ databases">
        <authorList>
            <person name="de Groot N.N."/>
        </authorList>
    </citation>
    <scope>NUCLEOTIDE SEQUENCE [LARGE SCALE GENOMIC DNA]</scope>
    <source>
        <strain evidence="11">P4B,CCM 7963,CECT 7998,DSM 25260,IBRC-M 10614,KCTC 13821</strain>
    </source>
</reference>
<dbReference type="GO" id="GO:0020037">
    <property type="term" value="F:heme binding"/>
    <property type="evidence" value="ECO:0007669"/>
    <property type="project" value="InterPro"/>
</dbReference>
<dbReference type="Pfam" id="PF13442">
    <property type="entry name" value="Cytochrome_CBB3"/>
    <property type="match status" value="1"/>
</dbReference>
<dbReference type="GO" id="GO:0009055">
    <property type="term" value="F:electron transfer activity"/>
    <property type="evidence" value="ECO:0007669"/>
    <property type="project" value="InterPro"/>
</dbReference>
<evidence type="ECO:0000256" key="3">
    <source>
        <dbReference type="ARBA" id="ARBA00022723"/>
    </source>
</evidence>
<feature type="region of interest" description="Disordered" evidence="8">
    <location>
        <begin position="20"/>
        <end position="39"/>
    </location>
</feature>
<dbReference type="EMBL" id="FNDU01000002">
    <property type="protein sequence ID" value="SDH65137.1"/>
    <property type="molecule type" value="Genomic_DNA"/>
</dbReference>
<evidence type="ECO:0000259" key="9">
    <source>
        <dbReference type="PROSITE" id="PS51007"/>
    </source>
</evidence>
<dbReference type="Proteomes" id="UP000199017">
    <property type="component" value="Unassembled WGS sequence"/>
</dbReference>
<name>A0A1G8E5I9_9BACI</name>
<protein>
    <submittedName>
        <fullName evidence="10">Cytochrome c551</fullName>
    </submittedName>
</protein>
<dbReference type="PROSITE" id="PS51007">
    <property type="entry name" value="CYTC"/>
    <property type="match status" value="1"/>
</dbReference>
<dbReference type="InterPro" id="IPR012218">
    <property type="entry name" value="Cyt_c_BACSU-c550-type"/>
</dbReference>
<accession>A0A1G8E5I9</accession>
<evidence type="ECO:0000256" key="4">
    <source>
        <dbReference type="ARBA" id="ARBA00022982"/>
    </source>
</evidence>
<keyword evidence="1" id="KW-0813">Transport</keyword>
<dbReference type="SUPFAM" id="SSF46626">
    <property type="entry name" value="Cytochrome c"/>
    <property type="match status" value="1"/>
</dbReference>
<dbReference type="InterPro" id="IPR036909">
    <property type="entry name" value="Cyt_c-like_dom_sf"/>
</dbReference>
<keyword evidence="4" id="KW-0249">Electron transport</keyword>
<dbReference type="PROSITE" id="PS51257">
    <property type="entry name" value="PROKAR_LIPOPROTEIN"/>
    <property type="match status" value="1"/>
</dbReference>
<dbReference type="InterPro" id="IPR009056">
    <property type="entry name" value="Cyt_c-like_dom"/>
</dbReference>
<dbReference type="GO" id="GO:0016020">
    <property type="term" value="C:membrane"/>
    <property type="evidence" value="ECO:0007669"/>
    <property type="project" value="InterPro"/>
</dbReference>
<evidence type="ECO:0000313" key="11">
    <source>
        <dbReference type="Proteomes" id="UP000199017"/>
    </source>
</evidence>
<dbReference type="RefSeq" id="WP_091580972.1">
    <property type="nucleotide sequence ID" value="NZ_FNDU01000002.1"/>
</dbReference>
<dbReference type="InterPro" id="IPR051811">
    <property type="entry name" value="Cytochrome_c550/c551-like"/>
</dbReference>
<dbReference type="GO" id="GO:0005506">
    <property type="term" value="F:iron ion binding"/>
    <property type="evidence" value="ECO:0007669"/>
    <property type="project" value="InterPro"/>
</dbReference>
<dbReference type="PANTHER" id="PTHR37823">
    <property type="entry name" value="CYTOCHROME C-553-LIKE"/>
    <property type="match status" value="1"/>
</dbReference>
<gene>
    <name evidence="10" type="ORF">SAMN05216352_10280</name>
</gene>
<feature type="binding site" description="axial binding residue" evidence="7">
    <location>
        <position position="56"/>
    </location>
    <ligand>
        <name>heme c</name>
        <dbReference type="ChEBI" id="CHEBI:61717"/>
    </ligand>
    <ligandPart>
        <name>Fe</name>
        <dbReference type="ChEBI" id="CHEBI:18248"/>
    </ligandPart>
</feature>
<dbReference type="PANTHER" id="PTHR37823:SF4">
    <property type="entry name" value="MENAQUINOL-CYTOCHROME C REDUCTASE CYTOCHROME B_C SUBUNIT"/>
    <property type="match status" value="1"/>
</dbReference>
<keyword evidence="11" id="KW-1185">Reference proteome</keyword>
<dbReference type="AlphaFoldDB" id="A0A1G8E5I9"/>
<evidence type="ECO:0000256" key="1">
    <source>
        <dbReference type="ARBA" id="ARBA00022448"/>
    </source>
</evidence>
<feature type="binding site" description="covalent" evidence="6">
    <location>
        <position position="52"/>
    </location>
    <ligand>
        <name>heme c</name>
        <dbReference type="ChEBI" id="CHEBI:61717"/>
    </ligand>
</feature>
<comment type="PTM">
    <text evidence="6">Binds 1 heme c group covalently per subunit.</text>
</comment>
<sequence>MKKFLMAVAGSAVLILGACGGGEEDTGESGGDEGGGETFDEAAAEESYQANCAQCHGENLEGMNGPELPGGHSQEEVLEMIENGGGGMPSNIIEGEEAENVAAWVAEQ</sequence>
<keyword evidence="5 7" id="KW-0408">Iron</keyword>
<evidence type="ECO:0000256" key="5">
    <source>
        <dbReference type="ARBA" id="ARBA00023004"/>
    </source>
</evidence>
<evidence type="ECO:0000256" key="8">
    <source>
        <dbReference type="SAM" id="MobiDB-lite"/>
    </source>
</evidence>
<organism evidence="10 11">
    <name type="scientific">Alteribacillus bidgolensis</name>
    <dbReference type="NCBI Taxonomy" id="930129"/>
    <lineage>
        <taxon>Bacteria</taxon>
        <taxon>Bacillati</taxon>
        <taxon>Bacillota</taxon>
        <taxon>Bacilli</taxon>
        <taxon>Bacillales</taxon>
        <taxon>Bacillaceae</taxon>
        <taxon>Alteribacillus</taxon>
    </lineage>
</organism>